<dbReference type="RefSeq" id="XP_030387015.1">
    <property type="nucleotide sequence ID" value="XM_030531155.1"/>
</dbReference>
<dbReference type="AlphaFoldDB" id="A0A6J2UFV0"/>
<dbReference type="GeneID" id="115633697"/>
<dbReference type="Proteomes" id="UP000504634">
    <property type="component" value="Unplaced"/>
</dbReference>
<protein>
    <submittedName>
        <fullName evidence="4">Pre-mRNA-splicing factor CWC22 homolog isoform X1</fullName>
    </submittedName>
</protein>
<reference evidence="4" key="1">
    <citation type="submission" date="2025-08" db="UniProtKB">
        <authorList>
            <consortium name="RefSeq"/>
        </authorList>
    </citation>
    <scope>IDENTIFICATION</scope>
    <source>
        <strain evidence="4">11010-0011.00</strain>
        <tissue evidence="4">Whole body</tissue>
    </source>
</reference>
<evidence type="ECO:0000256" key="1">
    <source>
        <dbReference type="SAM" id="MobiDB-lite"/>
    </source>
</evidence>
<proteinExistence type="predicted"/>
<feature type="compositionally biased region" description="Basic and acidic residues" evidence="1">
    <location>
        <begin position="287"/>
        <end position="297"/>
    </location>
</feature>
<organism evidence="3 4">
    <name type="scientific">Drosophila lebanonensis</name>
    <name type="common">Fruit fly</name>
    <name type="synonym">Scaptodrosophila lebanonensis</name>
    <dbReference type="NCBI Taxonomy" id="7225"/>
    <lineage>
        <taxon>Eukaryota</taxon>
        <taxon>Metazoa</taxon>
        <taxon>Ecdysozoa</taxon>
        <taxon>Arthropoda</taxon>
        <taxon>Hexapoda</taxon>
        <taxon>Insecta</taxon>
        <taxon>Pterygota</taxon>
        <taxon>Neoptera</taxon>
        <taxon>Endopterygota</taxon>
        <taxon>Diptera</taxon>
        <taxon>Brachycera</taxon>
        <taxon>Muscomorpha</taxon>
        <taxon>Ephydroidea</taxon>
        <taxon>Drosophilidae</taxon>
        <taxon>Scaptodrosophila</taxon>
    </lineage>
</organism>
<dbReference type="GO" id="GO:0010521">
    <property type="term" value="F:telomerase inhibitor activity"/>
    <property type="evidence" value="ECO:0007669"/>
    <property type="project" value="TreeGrafter"/>
</dbReference>
<dbReference type="SMART" id="SM00443">
    <property type="entry name" value="G_patch"/>
    <property type="match status" value="1"/>
</dbReference>
<evidence type="ECO:0000259" key="2">
    <source>
        <dbReference type="PROSITE" id="PS50174"/>
    </source>
</evidence>
<feature type="region of interest" description="Disordered" evidence="1">
    <location>
        <begin position="1"/>
        <end position="27"/>
    </location>
</feature>
<evidence type="ECO:0000313" key="3">
    <source>
        <dbReference type="Proteomes" id="UP000504634"/>
    </source>
</evidence>
<dbReference type="InterPro" id="IPR050656">
    <property type="entry name" value="PINX1"/>
</dbReference>
<dbReference type="Pfam" id="PF01585">
    <property type="entry name" value="G-patch"/>
    <property type="match status" value="1"/>
</dbReference>
<feature type="compositionally biased region" description="Basic and acidic residues" evidence="1">
    <location>
        <begin position="410"/>
        <end position="420"/>
    </location>
</feature>
<feature type="region of interest" description="Disordered" evidence="1">
    <location>
        <begin position="255"/>
        <end position="420"/>
    </location>
</feature>
<dbReference type="GO" id="GO:0003676">
    <property type="term" value="F:nucleic acid binding"/>
    <property type="evidence" value="ECO:0007669"/>
    <property type="project" value="InterPro"/>
</dbReference>
<dbReference type="PANTHER" id="PTHR23149">
    <property type="entry name" value="G PATCH DOMAIN CONTAINING PROTEIN"/>
    <property type="match status" value="1"/>
</dbReference>
<dbReference type="PANTHER" id="PTHR23149:SF27">
    <property type="entry name" value="PIN2_TERF1-INTERACTING TELOMERASE INHIBITOR 1"/>
    <property type="match status" value="1"/>
</dbReference>
<feature type="compositionally biased region" description="Basic and acidic residues" evidence="1">
    <location>
        <begin position="482"/>
        <end position="500"/>
    </location>
</feature>
<dbReference type="PROSITE" id="PS50174">
    <property type="entry name" value="G_PATCH"/>
    <property type="match status" value="1"/>
</dbReference>
<dbReference type="GO" id="GO:0005730">
    <property type="term" value="C:nucleolus"/>
    <property type="evidence" value="ECO:0007669"/>
    <property type="project" value="TreeGrafter"/>
</dbReference>
<feature type="compositionally biased region" description="Basic and acidic residues" evidence="1">
    <location>
        <begin position="545"/>
        <end position="588"/>
    </location>
</feature>
<sequence length="718" mass="81277">MAMLAGPRRRKQYNVTPRGKPLYDDKNRFGTKMLEKMGWSKGKGLGANEDGSTDFVRVNYKDSVDGLGYKARDDQWTAHEQVFDGLLQSLNGDEGAIDPAGETSDMETRPIGFGFKQIEKTVKPNKLKEKISGISLEEKSKQSRARVHYKKFTRGKDLSQYSEKDLANIFGKKEAENGLPNDPWKAQVIQNEIGPNFSGVQTITTGLSLTDYFKEKMNAKKNTINTGNEAVDKSFLNNDEEDSLSAKVNGCIEPVQDQKKRKRKDKEQKCSDEAAVEPSTRKRKKTEKGVEDLKESEVVETSMLKSEKKRKNKPDTQKITNEIVPEKVTTGNTENKDINENEISLDATTRKHKKKKKHNVDFVQTETQQATITGAFENSAPKITENRDSNETETVLDETTSKHKKKKKSKRDDRANLVRSDMRDTTVAEICEEAEAEKKKSKKKLGCVIENQTEEIDTGINFGNKKKKHKREQIEQVEPDSDLEKKKLAANKKLEIHQEEQSASLSGITPCPNNEHLESVSSKKKKKRKKGDAELIADNYNKSVETNEHSQTDDTTEMNKKTKVSEDTSEHSQTDDTTEMNKKTKVSEDTSETAFANISCNSDSNDAPPNQFLSLEQLIQSQESFNVYTISSFCAEKFHLVNMNAFKESTFAQIIGYAFDENMKLDVVPQKGDERRILNFWNGTSSKYGPHKTKPFRYNYITPSVITAIKRRKAFSGI</sequence>
<accession>A0A6J2UFV0</accession>
<dbReference type="OrthoDB" id="29523at2759"/>
<dbReference type="InterPro" id="IPR000467">
    <property type="entry name" value="G_patch_dom"/>
</dbReference>
<feature type="compositionally biased region" description="Polar residues" evidence="1">
    <location>
        <begin position="362"/>
        <end position="372"/>
    </location>
</feature>
<gene>
    <name evidence="4" type="primary">LOC115633697</name>
</gene>
<evidence type="ECO:0000313" key="4">
    <source>
        <dbReference type="RefSeq" id="XP_030387015.1"/>
    </source>
</evidence>
<feature type="region of interest" description="Disordered" evidence="1">
    <location>
        <begin position="460"/>
        <end position="590"/>
    </location>
</feature>
<name>A0A6J2UFV0_DROLE</name>
<keyword evidence="3" id="KW-1185">Reference proteome</keyword>
<feature type="domain" description="G-patch" evidence="2">
    <location>
        <begin position="26"/>
        <end position="72"/>
    </location>
</feature>